<evidence type="ECO:0000256" key="2">
    <source>
        <dbReference type="ARBA" id="ARBA00010617"/>
    </source>
</evidence>
<dbReference type="PROSITE" id="PS00086">
    <property type="entry name" value="CYTOCHROME_P450"/>
    <property type="match status" value="1"/>
</dbReference>
<dbReference type="PANTHER" id="PTHR47955">
    <property type="entry name" value="CYTOCHROME P450 FAMILY 71 PROTEIN"/>
    <property type="match status" value="1"/>
</dbReference>
<evidence type="ECO:0000256" key="6">
    <source>
        <dbReference type="ARBA" id="ARBA00022989"/>
    </source>
</evidence>
<evidence type="ECO:0000256" key="1">
    <source>
        <dbReference type="ARBA" id="ARBA00004141"/>
    </source>
</evidence>
<proteinExistence type="inferred from homology"/>
<keyword evidence="6 12" id="KW-1133">Transmembrane helix</keyword>
<evidence type="ECO:0000256" key="4">
    <source>
        <dbReference type="ARBA" id="ARBA00022692"/>
    </source>
</evidence>
<keyword evidence="4 12" id="KW-0812">Transmembrane</keyword>
<comment type="subcellular location">
    <subcellularLocation>
        <location evidence="1">Membrane</location>
        <topology evidence="1">Multi-pass membrane protein</topology>
    </subcellularLocation>
</comment>
<dbReference type="Gene3D" id="1.10.630.10">
    <property type="entry name" value="Cytochrome P450"/>
    <property type="match status" value="1"/>
</dbReference>
<dbReference type="GO" id="GO:0016020">
    <property type="term" value="C:membrane"/>
    <property type="evidence" value="ECO:0007669"/>
    <property type="project" value="UniProtKB-SubCell"/>
</dbReference>
<feature type="binding site" description="axial binding residue" evidence="10">
    <location>
        <position position="466"/>
    </location>
    <ligand>
        <name>heme</name>
        <dbReference type="ChEBI" id="CHEBI:30413"/>
    </ligand>
    <ligandPart>
        <name>Fe</name>
        <dbReference type="ChEBI" id="CHEBI:18248"/>
    </ligandPart>
</feature>
<evidence type="ECO:0000256" key="8">
    <source>
        <dbReference type="ARBA" id="ARBA00023004"/>
    </source>
</evidence>
<dbReference type="SUPFAM" id="SSF48264">
    <property type="entry name" value="Cytochrome P450"/>
    <property type="match status" value="1"/>
</dbReference>
<dbReference type="PRINTS" id="PR00463">
    <property type="entry name" value="EP450I"/>
</dbReference>
<dbReference type="EnsemblPlants" id="OGLUM03G40850.2">
    <property type="protein sequence ID" value="OGLUM03G40850.2"/>
    <property type="gene ID" value="OGLUM03G40850"/>
</dbReference>
<evidence type="ECO:0008006" key="15">
    <source>
        <dbReference type="Google" id="ProtNLM"/>
    </source>
</evidence>
<dbReference type="CDD" id="cd11072">
    <property type="entry name" value="CYP71-like"/>
    <property type="match status" value="1"/>
</dbReference>
<organism evidence="13">
    <name type="scientific">Oryza glumipatula</name>
    <dbReference type="NCBI Taxonomy" id="40148"/>
    <lineage>
        <taxon>Eukaryota</taxon>
        <taxon>Viridiplantae</taxon>
        <taxon>Streptophyta</taxon>
        <taxon>Embryophyta</taxon>
        <taxon>Tracheophyta</taxon>
        <taxon>Spermatophyta</taxon>
        <taxon>Magnoliopsida</taxon>
        <taxon>Liliopsida</taxon>
        <taxon>Poales</taxon>
        <taxon>Poaceae</taxon>
        <taxon>BOP clade</taxon>
        <taxon>Oryzoideae</taxon>
        <taxon>Oryzeae</taxon>
        <taxon>Oryzinae</taxon>
        <taxon>Oryza</taxon>
    </lineage>
</organism>
<dbReference type="PRINTS" id="PR00385">
    <property type="entry name" value="P450"/>
</dbReference>
<keyword evidence="9 11" id="KW-0503">Monooxygenase</keyword>
<keyword evidence="8 10" id="KW-0408">Iron</keyword>
<reference evidence="13" key="2">
    <citation type="submission" date="2018-05" db="EMBL/GenBank/DDBJ databases">
        <title>OgluRS3 (Oryza glumaepatula Reference Sequence Version 3).</title>
        <authorList>
            <person name="Zhang J."/>
            <person name="Kudrna D."/>
            <person name="Lee S."/>
            <person name="Talag J."/>
            <person name="Welchert J."/>
            <person name="Wing R.A."/>
        </authorList>
    </citation>
    <scope>NUCLEOTIDE SEQUENCE [LARGE SCALE GENOMIC DNA]</scope>
</reference>
<accession>A0A0D9ZFU6</accession>
<dbReference type="InterPro" id="IPR036396">
    <property type="entry name" value="Cyt_P450_sf"/>
</dbReference>
<comment type="similarity">
    <text evidence="2 11">Belongs to the cytochrome P450 family.</text>
</comment>
<feature type="transmembrane region" description="Helical" evidence="12">
    <location>
        <begin position="317"/>
        <end position="338"/>
    </location>
</feature>
<dbReference type="GO" id="GO:0020037">
    <property type="term" value="F:heme binding"/>
    <property type="evidence" value="ECO:0007669"/>
    <property type="project" value="InterPro"/>
</dbReference>
<evidence type="ECO:0000256" key="12">
    <source>
        <dbReference type="SAM" id="Phobius"/>
    </source>
</evidence>
<sequence>MATLLSKLLALPQQWQLLLLLLLPIASLLLVIGRNTGGRRRRRHLRLPPGPARLPVLGNLLQLGALPHRSLRDLARRHGAVMMLRLGAVPAVVVSSPEAAQEVLRTHDADCCSRPSSPGPMRLSYGYKDVAFAPYDAYGRAARRLFVAELFSAPRVQAAWRARQDQVEKLIGKLTRPEPEPVELNDHIFALIDGIIGAVAFGSIYGTERFAGGGRKRFHHLLDDVMDMLASFSAEDFFPNAAAARLFDHLTGLVARRERVFQQLDAFFEMVIEQHLDSDSSNAGGGGGNLVGALIGLWKQGKQYGDRRFTRENVKAIIFDAFIGGIGTSSVTILWAMAELMRSPRVMRKVQAEIRATVGDRDGGGMVQPDDLPRLAYLKMVVKETLRLHPPATLLMPQETMRDVRIGGYEVAARTRVMVNAWAIGRDAARWEEAEVFDPDRFEAKRVEFNGGHFELLPFGSGRRICPGIAMGAANVEFTLANLLHCFDWALPEGMAPEELSMEESGGLVLHRKAPLVLQDEKVIPQEAD</sequence>
<evidence type="ECO:0000256" key="3">
    <source>
        <dbReference type="ARBA" id="ARBA00022617"/>
    </source>
</evidence>
<name>A0A0D9ZFU6_9ORYZ</name>
<dbReference type="PANTHER" id="PTHR47955:SF11">
    <property type="entry name" value="4-HYDROXYPHENYLACETALDEHYDE OXIME MONOOXYGENASE"/>
    <property type="match status" value="1"/>
</dbReference>
<dbReference type="GO" id="GO:0004497">
    <property type="term" value="F:monooxygenase activity"/>
    <property type="evidence" value="ECO:0007669"/>
    <property type="project" value="UniProtKB-KW"/>
</dbReference>
<feature type="transmembrane region" description="Helical" evidence="12">
    <location>
        <begin position="15"/>
        <end position="33"/>
    </location>
</feature>
<dbReference type="GO" id="GO:0005506">
    <property type="term" value="F:iron ion binding"/>
    <property type="evidence" value="ECO:0007669"/>
    <property type="project" value="InterPro"/>
</dbReference>
<evidence type="ECO:0000256" key="5">
    <source>
        <dbReference type="ARBA" id="ARBA00022723"/>
    </source>
</evidence>
<evidence type="ECO:0000313" key="13">
    <source>
        <dbReference type="EnsemblPlants" id="OGLUM03G40850.2"/>
    </source>
</evidence>
<dbReference type="GO" id="GO:0016705">
    <property type="term" value="F:oxidoreductase activity, acting on paired donors, with incorporation or reduction of molecular oxygen"/>
    <property type="evidence" value="ECO:0007669"/>
    <property type="project" value="InterPro"/>
</dbReference>
<dbReference type="InterPro" id="IPR017972">
    <property type="entry name" value="Cyt_P450_CS"/>
</dbReference>
<evidence type="ECO:0000256" key="10">
    <source>
        <dbReference type="PIRSR" id="PIRSR602401-1"/>
    </source>
</evidence>
<dbReference type="STRING" id="40148.A0A0D9ZFU6"/>
<reference evidence="13" key="1">
    <citation type="submission" date="2015-04" db="UniProtKB">
        <authorList>
            <consortium name="EnsemblPlants"/>
        </authorList>
    </citation>
    <scope>IDENTIFICATION</scope>
</reference>
<dbReference type="AlphaFoldDB" id="A0A0D9ZFU6"/>
<dbReference type="Proteomes" id="UP000026961">
    <property type="component" value="Chromosome 3"/>
</dbReference>
<keyword evidence="7 11" id="KW-0560">Oxidoreductase</keyword>
<dbReference type="InterPro" id="IPR002401">
    <property type="entry name" value="Cyt_P450_E_grp-I"/>
</dbReference>
<evidence type="ECO:0000313" key="14">
    <source>
        <dbReference type="Proteomes" id="UP000026961"/>
    </source>
</evidence>
<dbReference type="FunFam" id="1.10.630.10:FF:000043">
    <property type="entry name" value="Cytochrome P450 99A2"/>
    <property type="match status" value="1"/>
</dbReference>
<dbReference type="Pfam" id="PF00067">
    <property type="entry name" value="p450"/>
    <property type="match status" value="1"/>
</dbReference>
<evidence type="ECO:0000256" key="9">
    <source>
        <dbReference type="ARBA" id="ARBA00023033"/>
    </source>
</evidence>
<keyword evidence="5 10" id="KW-0479">Metal-binding</keyword>
<dbReference type="HOGENOM" id="CLU_001570_4_1_1"/>
<protein>
    <recommendedName>
        <fullName evidence="15">Cytochrome P450</fullName>
    </recommendedName>
</protein>
<evidence type="ECO:0000256" key="7">
    <source>
        <dbReference type="ARBA" id="ARBA00023002"/>
    </source>
</evidence>
<keyword evidence="12" id="KW-0472">Membrane</keyword>
<dbReference type="InterPro" id="IPR001128">
    <property type="entry name" value="Cyt_P450"/>
</dbReference>
<dbReference type="eggNOG" id="KOG0156">
    <property type="taxonomic scope" value="Eukaryota"/>
</dbReference>
<comment type="cofactor">
    <cofactor evidence="10">
        <name>heme</name>
        <dbReference type="ChEBI" id="CHEBI:30413"/>
    </cofactor>
</comment>
<keyword evidence="14" id="KW-1185">Reference proteome</keyword>
<keyword evidence="3 10" id="KW-0349">Heme</keyword>
<dbReference type="Gramene" id="OGLUM03G40850.2">
    <property type="protein sequence ID" value="OGLUM03G40850.2"/>
    <property type="gene ID" value="OGLUM03G40850"/>
</dbReference>
<evidence type="ECO:0000256" key="11">
    <source>
        <dbReference type="RuleBase" id="RU000461"/>
    </source>
</evidence>